<dbReference type="Proteomes" id="UP000324800">
    <property type="component" value="Unassembled WGS sequence"/>
</dbReference>
<organism evidence="1 2">
    <name type="scientific">Streblomastix strix</name>
    <dbReference type="NCBI Taxonomy" id="222440"/>
    <lineage>
        <taxon>Eukaryota</taxon>
        <taxon>Metamonada</taxon>
        <taxon>Preaxostyla</taxon>
        <taxon>Oxymonadida</taxon>
        <taxon>Streblomastigidae</taxon>
        <taxon>Streblomastix</taxon>
    </lineage>
</organism>
<proteinExistence type="predicted"/>
<dbReference type="AlphaFoldDB" id="A0A5J4TI34"/>
<name>A0A5J4TI34_9EUKA</name>
<evidence type="ECO:0000313" key="1">
    <source>
        <dbReference type="EMBL" id="KAA6358034.1"/>
    </source>
</evidence>
<reference evidence="1 2" key="1">
    <citation type="submission" date="2019-03" db="EMBL/GenBank/DDBJ databases">
        <title>Single cell metagenomics reveals metabolic interactions within the superorganism composed of flagellate Streblomastix strix and complex community of Bacteroidetes bacteria on its surface.</title>
        <authorList>
            <person name="Treitli S.C."/>
            <person name="Kolisko M."/>
            <person name="Husnik F."/>
            <person name="Keeling P."/>
            <person name="Hampl V."/>
        </authorList>
    </citation>
    <scope>NUCLEOTIDE SEQUENCE [LARGE SCALE GENOMIC DNA]</scope>
    <source>
        <strain evidence="1">ST1C</strain>
    </source>
</reference>
<comment type="caution">
    <text evidence="1">The sequence shown here is derived from an EMBL/GenBank/DDBJ whole genome shotgun (WGS) entry which is preliminary data.</text>
</comment>
<gene>
    <name evidence="1" type="ORF">EZS28_046438</name>
</gene>
<sequence length="101" mass="11573">MKQGELSQEVRSSSRNCLYRIQSYGDASDQSELVNKRYAGLLVISISTAGGTGEKNDLEIWRGLHCIQYFLESLHQGRTWQPSFQPLPLLARRTEEQIEEE</sequence>
<dbReference type="EMBL" id="SNRW01030470">
    <property type="protein sequence ID" value="KAA6358034.1"/>
    <property type="molecule type" value="Genomic_DNA"/>
</dbReference>
<evidence type="ECO:0000313" key="2">
    <source>
        <dbReference type="Proteomes" id="UP000324800"/>
    </source>
</evidence>
<protein>
    <submittedName>
        <fullName evidence="1">Uncharacterized protein</fullName>
    </submittedName>
</protein>
<accession>A0A5J4TI34</accession>